<feature type="signal peptide" evidence="2">
    <location>
        <begin position="1"/>
        <end position="21"/>
    </location>
</feature>
<evidence type="ECO:0000256" key="2">
    <source>
        <dbReference type="SAM" id="SignalP"/>
    </source>
</evidence>
<reference evidence="3" key="1">
    <citation type="submission" date="2023-06" db="EMBL/GenBank/DDBJ databases">
        <title>Black Yeasts Isolated from many extreme environments.</title>
        <authorList>
            <person name="Coleine C."/>
            <person name="Stajich J.E."/>
            <person name="Selbmann L."/>
        </authorList>
    </citation>
    <scope>NUCLEOTIDE SEQUENCE</scope>
    <source>
        <strain evidence="3">CCFEE 5200</strain>
    </source>
</reference>
<comment type="caution">
    <text evidence="3">The sequence shown here is derived from an EMBL/GenBank/DDBJ whole genome shotgun (WGS) entry which is preliminary data.</text>
</comment>
<feature type="region of interest" description="Disordered" evidence="1">
    <location>
        <begin position="146"/>
        <end position="175"/>
    </location>
</feature>
<gene>
    <name evidence="3" type="ORF">LTR91_015418</name>
</gene>
<dbReference type="AlphaFoldDB" id="A0AAN6K9S6"/>
<protein>
    <submittedName>
        <fullName evidence="3">Uncharacterized protein</fullName>
    </submittedName>
</protein>
<feature type="chain" id="PRO_5042912921" evidence="2">
    <location>
        <begin position="22"/>
        <end position="231"/>
    </location>
</feature>
<name>A0AAN6K9S6_9PEZI</name>
<accession>A0AAN6K9S6</accession>
<feature type="compositionally biased region" description="Polar residues" evidence="1">
    <location>
        <begin position="80"/>
        <end position="101"/>
    </location>
</feature>
<evidence type="ECO:0000313" key="3">
    <source>
        <dbReference type="EMBL" id="KAK0971684.1"/>
    </source>
</evidence>
<feature type="compositionally biased region" description="Low complexity" evidence="1">
    <location>
        <begin position="124"/>
        <end position="133"/>
    </location>
</feature>
<evidence type="ECO:0000256" key="1">
    <source>
        <dbReference type="SAM" id="MobiDB-lite"/>
    </source>
</evidence>
<keyword evidence="2" id="KW-0732">Signal</keyword>
<feature type="region of interest" description="Disordered" evidence="1">
    <location>
        <begin position="80"/>
        <end position="133"/>
    </location>
</feature>
<sequence length="231" mass="25086">MLGFNVNMFFTAISAVAFASAIQTTTSSMHESQVGHAHASLCDEHCMSITLYRVAETTTPETALPETTILDSAIASATATTRNATEQGAESTLVSVSPSPHSNHRCTTLRTSTTRRDPNEMDTTFRTSRTSRRAATTPFATMHITTSRRPTTTSASITSTWDPNGRQPTYEVPSTKPGYFTTNAEGFMIPKAQHTVPYECSDQWKLDHPGRCFGGTNAGIDCMPTQCAQYA</sequence>
<keyword evidence="4" id="KW-1185">Reference proteome</keyword>
<feature type="compositionally biased region" description="Low complexity" evidence="1">
    <location>
        <begin position="146"/>
        <end position="160"/>
    </location>
</feature>
<dbReference type="EMBL" id="JAUJLE010000175">
    <property type="protein sequence ID" value="KAK0971684.1"/>
    <property type="molecule type" value="Genomic_DNA"/>
</dbReference>
<evidence type="ECO:0000313" key="4">
    <source>
        <dbReference type="Proteomes" id="UP001175353"/>
    </source>
</evidence>
<organism evidence="3 4">
    <name type="scientific">Friedmanniomyces endolithicus</name>
    <dbReference type="NCBI Taxonomy" id="329885"/>
    <lineage>
        <taxon>Eukaryota</taxon>
        <taxon>Fungi</taxon>
        <taxon>Dikarya</taxon>
        <taxon>Ascomycota</taxon>
        <taxon>Pezizomycotina</taxon>
        <taxon>Dothideomycetes</taxon>
        <taxon>Dothideomycetidae</taxon>
        <taxon>Mycosphaerellales</taxon>
        <taxon>Teratosphaeriaceae</taxon>
        <taxon>Friedmanniomyces</taxon>
    </lineage>
</organism>
<dbReference type="Proteomes" id="UP001175353">
    <property type="component" value="Unassembled WGS sequence"/>
</dbReference>
<proteinExistence type="predicted"/>